<evidence type="ECO:0000256" key="3">
    <source>
        <dbReference type="ARBA" id="ARBA00023004"/>
    </source>
</evidence>
<dbReference type="Gene3D" id="1.10.760.10">
    <property type="entry name" value="Cytochrome c-like domain"/>
    <property type="match status" value="1"/>
</dbReference>
<dbReference type="GO" id="GO:0046872">
    <property type="term" value="F:metal ion binding"/>
    <property type="evidence" value="ECO:0007669"/>
    <property type="project" value="UniProtKB-KW"/>
</dbReference>
<evidence type="ECO:0000256" key="2">
    <source>
        <dbReference type="ARBA" id="ARBA00022723"/>
    </source>
</evidence>
<protein>
    <submittedName>
        <fullName evidence="7">Sulfur oxidation c-type cytochrome SoxX</fullName>
    </submittedName>
</protein>
<dbReference type="Pfam" id="PF00034">
    <property type="entry name" value="Cytochrom_C"/>
    <property type="match status" value="1"/>
</dbReference>
<keyword evidence="2 4" id="KW-0479">Metal-binding</keyword>
<sequence>MRKALFLGLLAIGLVGISPAQQKKHTTKKEAGVRPEEVRQVILSGFEQDPRFLWKLEQDESQRICSQYPSREAMPAQAIQKVIELENKHITYPQWGIFWGDWKEGKKLAESPRGGRYASYGFSDKPTDKGGNCYACHLIEKGVPGGTMGPQLTGYGKRYGITKENMNTPEGLEKLKTVYKIVYNSWHAFPCSAMPRFGYHGALSPEDVINIATYLLHPESPVNK</sequence>
<feature type="signal peptide" evidence="5">
    <location>
        <begin position="1"/>
        <end position="20"/>
    </location>
</feature>
<dbReference type="PROSITE" id="PS51007">
    <property type="entry name" value="CYTC"/>
    <property type="match status" value="1"/>
</dbReference>
<dbReference type="AlphaFoldDB" id="A0A7C5SXH6"/>
<evidence type="ECO:0000259" key="6">
    <source>
        <dbReference type="PROSITE" id="PS51007"/>
    </source>
</evidence>
<reference evidence="7" key="1">
    <citation type="journal article" date="2020" name="mSystems">
        <title>Genome- and Community-Level Interaction Insights into Carbon Utilization and Element Cycling Functions of Hydrothermarchaeota in Hydrothermal Sediment.</title>
        <authorList>
            <person name="Zhou Z."/>
            <person name="Liu Y."/>
            <person name="Xu W."/>
            <person name="Pan J."/>
            <person name="Luo Z.H."/>
            <person name="Li M."/>
        </authorList>
    </citation>
    <scope>NUCLEOTIDE SEQUENCE [LARGE SCALE GENOMIC DNA]</scope>
    <source>
        <strain evidence="7">SpSt-114</strain>
    </source>
</reference>
<evidence type="ECO:0000256" key="5">
    <source>
        <dbReference type="SAM" id="SignalP"/>
    </source>
</evidence>
<name>A0A7C5SXH6_9AQUI</name>
<evidence type="ECO:0000313" key="7">
    <source>
        <dbReference type="EMBL" id="HHO74521.1"/>
    </source>
</evidence>
<dbReference type="InterPro" id="IPR036909">
    <property type="entry name" value="Cyt_c-like_dom_sf"/>
</dbReference>
<dbReference type="InterPro" id="IPR030999">
    <property type="entry name" value="Thiosulf_SoxX"/>
</dbReference>
<accession>A0A7C5SXH6</accession>
<gene>
    <name evidence="7" type="primary">soxX</name>
    <name evidence="7" type="ORF">ENN04_07825</name>
</gene>
<feature type="chain" id="PRO_5027817857" evidence="5">
    <location>
        <begin position="21"/>
        <end position="224"/>
    </location>
</feature>
<evidence type="ECO:0000256" key="4">
    <source>
        <dbReference type="PROSITE-ProRule" id="PRU00433"/>
    </source>
</evidence>
<dbReference type="EMBL" id="DSAC01000097">
    <property type="protein sequence ID" value="HHO74521.1"/>
    <property type="molecule type" value="Genomic_DNA"/>
</dbReference>
<dbReference type="GO" id="GO:0009055">
    <property type="term" value="F:electron transfer activity"/>
    <property type="evidence" value="ECO:0007669"/>
    <property type="project" value="InterPro"/>
</dbReference>
<proteinExistence type="predicted"/>
<keyword evidence="3 4" id="KW-0408">Iron</keyword>
<keyword evidence="1 4" id="KW-0349">Heme</keyword>
<comment type="caution">
    <text evidence="7">The sequence shown here is derived from an EMBL/GenBank/DDBJ whole genome shotgun (WGS) entry which is preliminary data.</text>
</comment>
<dbReference type="NCBIfam" id="TIGR04485">
    <property type="entry name" value="thiosulf_SoxX"/>
    <property type="match status" value="1"/>
</dbReference>
<organism evidence="7">
    <name type="scientific">Thermocrinis ruber</name>
    <dbReference type="NCBI Taxonomy" id="75906"/>
    <lineage>
        <taxon>Bacteria</taxon>
        <taxon>Pseudomonadati</taxon>
        <taxon>Aquificota</taxon>
        <taxon>Aquificia</taxon>
        <taxon>Aquificales</taxon>
        <taxon>Aquificaceae</taxon>
        <taxon>Thermocrinis</taxon>
    </lineage>
</organism>
<dbReference type="InterPro" id="IPR009056">
    <property type="entry name" value="Cyt_c-like_dom"/>
</dbReference>
<feature type="domain" description="Cytochrome c" evidence="6">
    <location>
        <begin position="100"/>
        <end position="219"/>
    </location>
</feature>
<keyword evidence="5" id="KW-0732">Signal</keyword>
<evidence type="ECO:0000256" key="1">
    <source>
        <dbReference type="ARBA" id="ARBA00022617"/>
    </source>
</evidence>
<dbReference type="GO" id="GO:0020037">
    <property type="term" value="F:heme binding"/>
    <property type="evidence" value="ECO:0007669"/>
    <property type="project" value="InterPro"/>
</dbReference>
<dbReference type="SUPFAM" id="SSF46626">
    <property type="entry name" value="Cytochrome c"/>
    <property type="match status" value="1"/>
</dbReference>